<name>A0A1G8BRY6_9PSEU</name>
<dbReference type="GO" id="GO:0006508">
    <property type="term" value="P:proteolysis"/>
    <property type="evidence" value="ECO:0007669"/>
    <property type="project" value="UniProtKB-KW"/>
</dbReference>
<dbReference type="AlphaFoldDB" id="A0A1G8BRY6"/>
<keyword evidence="2" id="KW-1185">Reference proteome</keyword>
<dbReference type="GO" id="GO:0008233">
    <property type="term" value="F:peptidase activity"/>
    <property type="evidence" value="ECO:0007669"/>
    <property type="project" value="UniProtKB-KW"/>
</dbReference>
<keyword evidence="1" id="KW-0645">Protease</keyword>
<organism evidence="1 2">
    <name type="scientific">Lentzea fradiae</name>
    <dbReference type="NCBI Taxonomy" id="200378"/>
    <lineage>
        <taxon>Bacteria</taxon>
        <taxon>Bacillati</taxon>
        <taxon>Actinomycetota</taxon>
        <taxon>Actinomycetes</taxon>
        <taxon>Pseudonocardiales</taxon>
        <taxon>Pseudonocardiaceae</taxon>
        <taxon>Lentzea</taxon>
    </lineage>
</organism>
<sequence>MTVKLQRQLVVVVWANGNDGGDGSANLSNPPGIDP</sequence>
<evidence type="ECO:0000313" key="1">
    <source>
        <dbReference type="EMBL" id="SDH36036.1"/>
    </source>
</evidence>
<evidence type="ECO:0000313" key="2">
    <source>
        <dbReference type="Proteomes" id="UP000199623"/>
    </source>
</evidence>
<gene>
    <name evidence="1" type="ORF">SAMN05216553_12027</name>
</gene>
<dbReference type="Proteomes" id="UP000199623">
    <property type="component" value="Unassembled WGS sequence"/>
</dbReference>
<proteinExistence type="predicted"/>
<dbReference type="EMBL" id="FNCC01000020">
    <property type="protein sequence ID" value="SDH36036.1"/>
    <property type="molecule type" value="Genomic_DNA"/>
</dbReference>
<protein>
    <submittedName>
        <fullName evidence="1">Serine protease AprX</fullName>
    </submittedName>
</protein>
<reference evidence="2" key="1">
    <citation type="submission" date="2016-10" db="EMBL/GenBank/DDBJ databases">
        <authorList>
            <person name="Varghese N."/>
            <person name="Submissions S."/>
        </authorList>
    </citation>
    <scope>NUCLEOTIDE SEQUENCE [LARGE SCALE GENOMIC DNA]</scope>
    <source>
        <strain evidence="2">CGMCC 4.3506</strain>
    </source>
</reference>
<accession>A0A1G8BRY6</accession>
<keyword evidence="1" id="KW-0378">Hydrolase</keyword>